<name>A0ABR7UZG7_9FLAO</name>
<feature type="transmembrane region" description="Helical" evidence="1">
    <location>
        <begin position="130"/>
        <end position="153"/>
    </location>
</feature>
<sequence length="169" mass="20059">MTLEKQIAKTFNLEGDNWAKHANPWSIWTRFATLPFLILAIWSRIWIGWFCLLPILLLIIWLKINPTLFKKPKNFDNWGSKSVLGEKYWSERKKISVPRHHYLPIRILTLLQTIGGVILIIGLWKLRIDLTAIGTILIYMAKMWFLDRMVWIFEDMKNERASSHKNNPE</sequence>
<evidence type="ECO:0000313" key="3">
    <source>
        <dbReference type="Proteomes" id="UP001166021"/>
    </source>
</evidence>
<dbReference type="InterPro" id="IPR046595">
    <property type="entry name" value="DUF6653"/>
</dbReference>
<comment type="caution">
    <text evidence="2">The sequence shown here is derived from an EMBL/GenBank/DDBJ whole genome shotgun (WGS) entry which is preliminary data.</text>
</comment>
<organism evidence="2 3">
    <name type="scientific">Maribacter aquimaris</name>
    <dbReference type="NCBI Taxonomy" id="2737171"/>
    <lineage>
        <taxon>Bacteria</taxon>
        <taxon>Pseudomonadati</taxon>
        <taxon>Bacteroidota</taxon>
        <taxon>Flavobacteriia</taxon>
        <taxon>Flavobacteriales</taxon>
        <taxon>Flavobacteriaceae</taxon>
        <taxon>Maribacter</taxon>
    </lineage>
</organism>
<gene>
    <name evidence="2" type="ORF">HPE56_09275</name>
</gene>
<accession>A0ABR7UZG7</accession>
<feature type="transmembrane region" description="Helical" evidence="1">
    <location>
        <begin position="36"/>
        <end position="62"/>
    </location>
</feature>
<evidence type="ECO:0000256" key="1">
    <source>
        <dbReference type="SAM" id="Phobius"/>
    </source>
</evidence>
<keyword evidence="1" id="KW-1133">Transmembrane helix</keyword>
<proteinExistence type="predicted"/>
<feature type="transmembrane region" description="Helical" evidence="1">
    <location>
        <begin position="103"/>
        <end position="124"/>
    </location>
</feature>
<dbReference type="Proteomes" id="UP001166021">
    <property type="component" value="Unassembled WGS sequence"/>
</dbReference>
<dbReference type="Pfam" id="PF20358">
    <property type="entry name" value="DUF6653"/>
    <property type="match status" value="1"/>
</dbReference>
<keyword evidence="1" id="KW-0472">Membrane</keyword>
<dbReference type="EMBL" id="JABTCF010000005">
    <property type="protein sequence ID" value="MBD0777984.1"/>
    <property type="molecule type" value="Genomic_DNA"/>
</dbReference>
<keyword evidence="3" id="KW-1185">Reference proteome</keyword>
<evidence type="ECO:0000313" key="2">
    <source>
        <dbReference type="EMBL" id="MBD0777984.1"/>
    </source>
</evidence>
<reference evidence="2" key="1">
    <citation type="submission" date="2020-05" db="EMBL/GenBank/DDBJ databases">
        <title>The draft genome sequence of Maribacter sp. ANRC-HE7.</title>
        <authorList>
            <person name="Mu L."/>
        </authorList>
    </citation>
    <scope>NUCLEOTIDE SEQUENCE</scope>
    <source>
        <strain evidence="2">ANRC-HE7</strain>
    </source>
</reference>
<keyword evidence="1" id="KW-0812">Transmembrane</keyword>
<dbReference type="RefSeq" id="WP_188243499.1">
    <property type="nucleotide sequence ID" value="NZ_JABTCF010000005.1"/>
</dbReference>
<evidence type="ECO:0008006" key="4">
    <source>
        <dbReference type="Google" id="ProtNLM"/>
    </source>
</evidence>
<protein>
    <recommendedName>
        <fullName evidence="4">Glycosyl-4,4'-diaponeurosporenoate acyltransferase</fullName>
    </recommendedName>
</protein>